<evidence type="ECO:0000256" key="1">
    <source>
        <dbReference type="ARBA" id="ARBA00004141"/>
    </source>
</evidence>
<sequence length="167" mass="17725">MWLVYLVDFLLPISMVSFGLVPRTFQGILGIPAMTFLHGGMKHLLGNTVPLAILLSLTIVTRDRPWPSIISIVLGGGALLWLFGRSANHVGASLLIFGLITFLITVGIREKQFVSIAIALAVGFFFGGSLLWGVIPMPGSSVSWDGHLCGAIAGVVVGLNATDYSFG</sequence>
<feature type="transmembrane region" description="Helical" evidence="5">
    <location>
        <begin position="66"/>
        <end position="83"/>
    </location>
</feature>
<organism evidence="7 8">
    <name type="scientific">Neorhodopirellula lusitana</name>
    <dbReference type="NCBI Taxonomy" id="445327"/>
    <lineage>
        <taxon>Bacteria</taxon>
        <taxon>Pseudomonadati</taxon>
        <taxon>Planctomycetota</taxon>
        <taxon>Planctomycetia</taxon>
        <taxon>Pirellulales</taxon>
        <taxon>Pirellulaceae</taxon>
        <taxon>Neorhodopirellula</taxon>
    </lineage>
</organism>
<dbReference type="EMBL" id="FXUG01000027">
    <property type="protein sequence ID" value="SMP78727.1"/>
    <property type="molecule type" value="Genomic_DNA"/>
</dbReference>
<keyword evidence="3 5" id="KW-1133">Transmembrane helix</keyword>
<evidence type="ECO:0000313" key="8">
    <source>
        <dbReference type="Proteomes" id="UP001158067"/>
    </source>
</evidence>
<protein>
    <submittedName>
        <fullName evidence="7">Rhomboid family protein</fullName>
    </submittedName>
</protein>
<dbReference type="Proteomes" id="UP001158067">
    <property type="component" value="Unassembled WGS sequence"/>
</dbReference>
<comment type="subcellular location">
    <subcellularLocation>
        <location evidence="1">Membrane</location>
        <topology evidence="1">Multi-pass membrane protein</topology>
    </subcellularLocation>
</comment>
<evidence type="ECO:0000313" key="7">
    <source>
        <dbReference type="EMBL" id="SMP78727.1"/>
    </source>
</evidence>
<evidence type="ECO:0000256" key="5">
    <source>
        <dbReference type="SAM" id="Phobius"/>
    </source>
</evidence>
<dbReference type="InterPro" id="IPR022764">
    <property type="entry name" value="Peptidase_S54_rhomboid_dom"/>
</dbReference>
<evidence type="ECO:0000259" key="6">
    <source>
        <dbReference type="Pfam" id="PF01694"/>
    </source>
</evidence>
<keyword evidence="2 5" id="KW-0812">Transmembrane</keyword>
<evidence type="ECO:0000256" key="2">
    <source>
        <dbReference type="ARBA" id="ARBA00022692"/>
    </source>
</evidence>
<accession>A0ABY1QRC8</accession>
<name>A0ABY1QRC8_9BACT</name>
<feature type="domain" description="Peptidase S54 rhomboid" evidence="6">
    <location>
        <begin position="34"/>
        <end position="159"/>
    </location>
</feature>
<keyword evidence="4 5" id="KW-0472">Membrane</keyword>
<dbReference type="Pfam" id="PF01694">
    <property type="entry name" value="Rhomboid"/>
    <property type="match status" value="1"/>
</dbReference>
<comment type="caution">
    <text evidence="7">The sequence shown here is derived from an EMBL/GenBank/DDBJ whole genome shotgun (WGS) entry which is preliminary data.</text>
</comment>
<reference evidence="7 8" key="1">
    <citation type="submission" date="2017-05" db="EMBL/GenBank/DDBJ databases">
        <authorList>
            <person name="Varghese N."/>
            <person name="Submissions S."/>
        </authorList>
    </citation>
    <scope>NUCLEOTIDE SEQUENCE [LARGE SCALE GENOMIC DNA]</scope>
    <source>
        <strain evidence="7 8">DSM 25457</strain>
    </source>
</reference>
<feature type="transmembrane region" description="Helical" evidence="5">
    <location>
        <begin position="44"/>
        <end position="60"/>
    </location>
</feature>
<keyword evidence="8" id="KW-1185">Reference proteome</keyword>
<feature type="transmembrane region" description="Helical" evidence="5">
    <location>
        <begin position="114"/>
        <end position="135"/>
    </location>
</feature>
<dbReference type="InterPro" id="IPR035952">
    <property type="entry name" value="Rhomboid-like_sf"/>
</dbReference>
<evidence type="ECO:0000256" key="3">
    <source>
        <dbReference type="ARBA" id="ARBA00022989"/>
    </source>
</evidence>
<gene>
    <name evidence="7" type="ORF">SAMN06265222_12719</name>
</gene>
<proteinExistence type="predicted"/>
<dbReference type="Gene3D" id="1.20.1540.10">
    <property type="entry name" value="Rhomboid-like"/>
    <property type="match status" value="1"/>
</dbReference>
<dbReference type="SUPFAM" id="SSF144091">
    <property type="entry name" value="Rhomboid-like"/>
    <property type="match status" value="1"/>
</dbReference>
<feature type="transmembrane region" description="Helical" evidence="5">
    <location>
        <begin position="90"/>
        <end position="108"/>
    </location>
</feature>
<evidence type="ECO:0000256" key="4">
    <source>
        <dbReference type="ARBA" id="ARBA00023136"/>
    </source>
</evidence>